<keyword evidence="2" id="KW-1185">Reference proteome</keyword>
<accession>A0ACC1T6B5</accession>
<evidence type="ECO:0000313" key="2">
    <source>
        <dbReference type="Proteomes" id="UP001148662"/>
    </source>
</evidence>
<protein>
    <submittedName>
        <fullName evidence="1">Uncharacterized protein</fullName>
    </submittedName>
</protein>
<name>A0ACC1T6B5_9APHY</name>
<sequence length="1758" mass="196517">MKIDFYRIKETRIVASKYGLLTSSVMHENAQVVFARLACLIVEPLSGPDNEKKLNIVSRVDIPSVTRHTLSNSPECYLGPLWRCQDQNGTERNRITSEQMAYAPMNVFTRLPVTYGLGFPNMHCFALEMAFKQLLIAVTIALAFKVAQGALTRRVACPDGVNTATNAACCSLFALRDTLQDQFFDGGECGEEVHESLRLTFHDAIGISPAIAATGVFGGGGADGSIAIFEDIETNFHANLGVDEIIDEQKSFVQSSNLTTADFIQFAGAVGVSNCPGAPRLPVFIGRKDATQPAPDKTVPEPFDTVDSILARFNDAGGFTSAEVVALLASHTIAAADHVDPSIPGTPFDSTPGVFDTQFFVETQLRGILFPGTGGNQGEVESPLAGEIRLQSDSELARDSRTACEWQSFVNNQAKIQSAFQAAFRKMTILGHSESSLIECSEVIEEPPTLHVIAHLPAGKTHNDVEQACATTPFPSLSADPGPVTSVAPVQAGTDSQPTMSTENGGDGHKSKFGSDAHEVEPTQAPPNDSPKSPTKASSVPEHINNASAEDASKPTIEGGAKPEKIAGEPHPSEQTAPTIDTDLDHTAPEDELYSAAEDATTPLASSSLDVLLSPREPETRFSVRESVAASDVTDDDTRFSTVPLSARQSLDPVHISDDDAQSLKTSESHEKRETLDGNELIRLVHTNRTHKKTASTSTIMSGNNVPFILSHLEGDEESRRKSLDGAEKLKQEFGHKQASEEAESVDWSFWGDVVQDYQTYASTHPEALAKAIEGGIPQTLRGMIWQLMSASKNPELEQKYLKLLKEISPHEKAITRDLGRTFPHHAFFNNGQGIGQENLFNVLKAYSLYDTAVGYCQGLPFVVAILLLHMPDEEAFCLLVRLMHSYDLRGHFLPEMPRLQLRMFQFDRLVEDILPVLHVHFLRQGVKSSMYCSQWFLTMFSYKFPLEVVFRIYDNVLASGIEALFSFSLILLYKNEETLLNMKFDQLLVFLNTRMLDIYQIEPPQDDDPKTAVYDVDAYVQDAVSMKITPFMLDQYANEYDELVKTRDAHAIEMDALRNSNRNLSAQVNNLEESLAQLNTEHVKVLNELVKERLRNDELESELVRYKLLYAEAMHQNEDALSSHRVSRMSFNRRTSGNSRLTSTFKTAKVARGHRCYTIKPSPAPTPLRNPWITYPVTTLLLAGIGLVAYENCQPLRHTVLAVVRCSRVAKAAVESAIDYKLTFREKYDSQEDRNEATSQCHTRSAKRVLKALLANGGIFIKMGQHMASLIMLPSEWRDTMRPLQDQCEPTPFEDLEKLFLTDMGKPISDIFEEFDPEPIGVASLAQVHVGRLKETGQEVAVKLQHPHLIEFCDIDMEMVEVTLGWIKHWFPEFEFTWLGSEMRENLPKEMDFAHEAKNAWRAEEDFKNVKCSLYIPKVITAQKRVLIMEYIRGGRVDDLQYLADHDIDRNKVSLELARIFAQMVHINGWFHADPHPGNLLIRSAGPDSKSPYNFDIVLLDHGLYFDLDDDLRINYSKFWLSLILPASPETVKDRRKYAKLVGNISDDLYPVFEAAITGRAVLEETANDLEFNPADAVGFKRGRSMMELSNQSKEELEAIRAAVAQREGLLLDVLGVLRRVPRRVLMVLKLNDLTRSGYLVIEIRLANRMCRSLDHALATTHSSIRVFLVTAKYCATAVWQDDRRRMISELYTRSPLSILVEYVQSWWRYERTYTPIVMVERWMDFQGEMVKFRAWLRGLFLVGGFAGAHRAAAGLA</sequence>
<dbReference type="EMBL" id="JANHOG010000508">
    <property type="protein sequence ID" value="KAJ3553707.1"/>
    <property type="molecule type" value="Genomic_DNA"/>
</dbReference>
<proteinExistence type="predicted"/>
<comment type="caution">
    <text evidence="1">The sequence shown here is derived from an EMBL/GenBank/DDBJ whole genome shotgun (WGS) entry which is preliminary data.</text>
</comment>
<organism evidence="1 2">
    <name type="scientific">Phlebia brevispora</name>
    <dbReference type="NCBI Taxonomy" id="194682"/>
    <lineage>
        <taxon>Eukaryota</taxon>
        <taxon>Fungi</taxon>
        <taxon>Dikarya</taxon>
        <taxon>Basidiomycota</taxon>
        <taxon>Agaricomycotina</taxon>
        <taxon>Agaricomycetes</taxon>
        <taxon>Polyporales</taxon>
        <taxon>Meruliaceae</taxon>
        <taxon>Phlebia</taxon>
    </lineage>
</organism>
<reference evidence="1" key="1">
    <citation type="submission" date="2022-07" db="EMBL/GenBank/DDBJ databases">
        <title>Genome Sequence of Phlebia brevispora.</title>
        <authorList>
            <person name="Buettner E."/>
        </authorList>
    </citation>
    <scope>NUCLEOTIDE SEQUENCE</scope>
    <source>
        <strain evidence="1">MPL23</strain>
    </source>
</reference>
<dbReference type="Proteomes" id="UP001148662">
    <property type="component" value="Unassembled WGS sequence"/>
</dbReference>
<gene>
    <name evidence="1" type="ORF">NM688_g3469</name>
</gene>
<evidence type="ECO:0000313" key="1">
    <source>
        <dbReference type="EMBL" id="KAJ3553707.1"/>
    </source>
</evidence>